<keyword evidence="8 9" id="KW-0339">Growth factor</keyword>
<keyword evidence="4 9" id="KW-0964">Secreted</keyword>
<keyword evidence="5 9" id="KW-0765">Sulfation</keyword>
<reference evidence="10" key="1">
    <citation type="submission" date="2020-09" db="EMBL/GenBank/DDBJ databases">
        <title>Genome-Enabled Discovery of Anthraquinone Biosynthesis in Senna tora.</title>
        <authorList>
            <person name="Kang S.-H."/>
            <person name="Pandey R.P."/>
            <person name="Lee C.-M."/>
            <person name="Sim J.-S."/>
            <person name="Jeong J.-T."/>
            <person name="Choi B.-S."/>
            <person name="Jung M."/>
            <person name="Ginzburg D."/>
            <person name="Zhao K."/>
            <person name="Won S.Y."/>
            <person name="Oh T.-J."/>
            <person name="Yu Y."/>
            <person name="Kim N.-H."/>
            <person name="Lee O.R."/>
            <person name="Lee T.-H."/>
            <person name="Bashyal P."/>
            <person name="Kim T.-S."/>
            <person name="Lee W.-H."/>
            <person name="Kawkins C."/>
            <person name="Kim C.-K."/>
            <person name="Kim J.S."/>
            <person name="Ahn B.O."/>
            <person name="Rhee S.Y."/>
            <person name="Sohng J.K."/>
        </authorList>
    </citation>
    <scope>NUCLEOTIDE SEQUENCE</scope>
    <source>
        <tissue evidence="10">Leaf</tissue>
    </source>
</reference>
<evidence type="ECO:0000256" key="5">
    <source>
        <dbReference type="ARBA" id="ARBA00022641"/>
    </source>
</evidence>
<evidence type="ECO:0000256" key="2">
    <source>
        <dbReference type="ARBA" id="ARBA00010781"/>
    </source>
</evidence>
<accession>A0A834WNX9</accession>
<dbReference type="GO" id="GO:0008083">
    <property type="term" value="F:growth factor activity"/>
    <property type="evidence" value="ECO:0007669"/>
    <property type="project" value="UniProtKB-UniRule"/>
</dbReference>
<sequence>MAKLFTICIFTLLLLSFGLIHASRPHVAFSSLHELNQDGVGTKAELGDENCEGVKEKDECLMRRTLEAHVDYIYTQKHKPRN</sequence>
<dbReference type="PANTHER" id="PTHR33285:SF55">
    <property type="entry name" value="PHYTOSULFOKINES 3"/>
    <property type="match status" value="1"/>
</dbReference>
<comment type="PTM">
    <text evidence="9">PSK-alpha is produced by endopeptidase digestion. PSK-beta is produced from PSK-alpha by exopeptidase digestion.</text>
</comment>
<evidence type="ECO:0000256" key="4">
    <source>
        <dbReference type="ARBA" id="ARBA00022525"/>
    </source>
</evidence>
<proteinExistence type="inferred from homology"/>
<name>A0A834WNX9_9FABA</name>
<gene>
    <name evidence="10" type="ORF">G2W53_012858</name>
</gene>
<protein>
    <recommendedName>
        <fullName evidence="9">Phytosulfokine</fullName>
    </recommendedName>
    <component>
        <recommendedName>
            <fullName evidence="9">Phytosulfokine-alpha</fullName>
            <shortName evidence="9">PSK-alpha</shortName>
            <shortName evidence="9">Phytosulfokine-a</shortName>
        </recommendedName>
    </component>
    <component>
        <recommendedName>
            <fullName evidence="9">Phytosulfokine-beta</fullName>
            <shortName evidence="9">PSK-beta</shortName>
            <shortName evidence="9">Phytosulfokine-b</shortName>
        </recommendedName>
    </component>
</protein>
<dbReference type="PANTHER" id="PTHR33285">
    <property type="entry name" value="PHYTOSULFOKINES 3"/>
    <property type="match status" value="1"/>
</dbReference>
<dbReference type="GO" id="GO:0008283">
    <property type="term" value="P:cell population proliferation"/>
    <property type="evidence" value="ECO:0007669"/>
    <property type="project" value="UniProtKB-UniRule"/>
</dbReference>
<evidence type="ECO:0000313" key="10">
    <source>
        <dbReference type="EMBL" id="KAF7830525.1"/>
    </source>
</evidence>
<comment type="caution">
    <text evidence="10">The sequence shown here is derived from an EMBL/GenBank/DDBJ whole genome shotgun (WGS) entry which is preliminary data.</text>
</comment>
<feature type="chain" id="PRO_5033107562" description="Phytosulfokine" evidence="9">
    <location>
        <begin position="23"/>
        <end position="82"/>
    </location>
</feature>
<evidence type="ECO:0000256" key="7">
    <source>
        <dbReference type="ARBA" id="ARBA00022782"/>
    </source>
</evidence>
<comment type="subcellular location">
    <subcellularLocation>
        <location evidence="1 9">Secreted</location>
    </subcellularLocation>
</comment>
<evidence type="ECO:0000313" key="11">
    <source>
        <dbReference type="Proteomes" id="UP000634136"/>
    </source>
</evidence>
<dbReference type="InterPro" id="IPR009438">
    <property type="entry name" value="Phytosulfokine"/>
</dbReference>
<evidence type="ECO:0000256" key="6">
    <source>
        <dbReference type="ARBA" id="ARBA00022729"/>
    </source>
</evidence>
<keyword evidence="7 9" id="KW-0221">Differentiation</keyword>
<dbReference type="Proteomes" id="UP000634136">
    <property type="component" value="Unassembled WGS sequence"/>
</dbReference>
<evidence type="ECO:0000256" key="3">
    <source>
        <dbReference type="ARBA" id="ARBA00022473"/>
    </source>
</evidence>
<dbReference type="GO" id="GO:0005576">
    <property type="term" value="C:extracellular region"/>
    <property type="evidence" value="ECO:0007669"/>
    <property type="project" value="UniProtKB-SubCell"/>
</dbReference>
<dbReference type="Pfam" id="PF06404">
    <property type="entry name" value="PSK"/>
    <property type="match status" value="1"/>
</dbReference>
<keyword evidence="6 9" id="KW-0732">Signal</keyword>
<keyword evidence="3 9" id="KW-0217">Developmental protein</keyword>
<comment type="PTM">
    <text evidence="9">Sulfation is important for activity and for the binding to a putative membrane receptor.</text>
</comment>
<comment type="function">
    <text evidence="9">Promotes plant cell differentiation, organogenesis and somatic embryogenesis as well as cell proliferation.</text>
</comment>
<dbReference type="OrthoDB" id="1858282at2759"/>
<dbReference type="AlphaFoldDB" id="A0A834WNX9"/>
<comment type="similarity">
    <text evidence="2 9">Belongs to the phytosulfokine family.</text>
</comment>
<evidence type="ECO:0000256" key="8">
    <source>
        <dbReference type="ARBA" id="ARBA00023030"/>
    </source>
</evidence>
<keyword evidence="11" id="KW-1185">Reference proteome</keyword>
<dbReference type="EMBL" id="JAAIUW010000005">
    <property type="protein sequence ID" value="KAF7830525.1"/>
    <property type="molecule type" value="Genomic_DNA"/>
</dbReference>
<dbReference type="GO" id="GO:0030154">
    <property type="term" value="P:cell differentiation"/>
    <property type="evidence" value="ECO:0007669"/>
    <property type="project" value="UniProtKB-UniRule"/>
</dbReference>
<evidence type="ECO:0000256" key="1">
    <source>
        <dbReference type="ARBA" id="ARBA00004613"/>
    </source>
</evidence>
<feature type="signal peptide" evidence="9">
    <location>
        <begin position="1"/>
        <end position="22"/>
    </location>
</feature>
<evidence type="ECO:0000256" key="9">
    <source>
        <dbReference type="RuleBase" id="RU368031"/>
    </source>
</evidence>
<organism evidence="10 11">
    <name type="scientific">Senna tora</name>
    <dbReference type="NCBI Taxonomy" id="362788"/>
    <lineage>
        <taxon>Eukaryota</taxon>
        <taxon>Viridiplantae</taxon>
        <taxon>Streptophyta</taxon>
        <taxon>Embryophyta</taxon>
        <taxon>Tracheophyta</taxon>
        <taxon>Spermatophyta</taxon>
        <taxon>Magnoliopsida</taxon>
        <taxon>eudicotyledons</taxon>
        <taxon>Gunneridae</taxon>
        <taxon>Pentapetalae</taxon>
        <taxon>rosids</taxon>
        <taxon>fabids</taxon>
        <taxon>Fabales</taxon>
        <taxon>Fabaceae</taxon>
        <taxon>Caesalpinioideae</taxon>
        <taxon>Cassia clade</taxon>
        <taxon>Senna</taxon>
    </lineage>
</organism>